<keyword evidence="4" id="KW-0309">Germination</keyword>
<evidence type="ECO:0000256" key="3">
    <source>
        <dbReference type="ARBA" id="ARBA00022448"/>
    </source>
</evidence>
<sequence length="365" mass="40632">MNRKQKISTTQTAIVVASTTFGVGVLSFPRSMAEAAGSGAPLMTLCGLAAALVPLWLIILLGLRFKGQSIFEYGQLLIGRWPAQAANLLLFLFFAVSSALSSRQFGDVLSTVVFRKTPIEVSIILILLTTAFSCRRDIVKFSFIHIFYFPFIFFPYLLLMLISLKRIDLLSLQPLLGNAPMKFNPGLFQAASLFLGSFIVTILIPYMKKPESALKSGTYGIFISGGLYILMVFSVLGIYGSEETKQLLYPTLELSRSISLGGGVLERFDAIFIIIWFVTVYTTLYSSYYLASFAFSKLFRFADQRLTSSFLLPVLLGISLLPQDVFRERNIVQSLEFSGLLFLTCYPLLLLIISLLRRKGGVTHE</sequence>
<dbReference type="EMBL" id="BOSL01000014">
    <property type="protein sequence ID" value="GIP54923.1"/>
    <property type="molecule type" value="Genomic_DNA"/>
</dbReference>
<gene>
    <name evidence="9" type="ORF">J42TS3_39580</name>
</gene>
<keyword evidence="7 8" id="KW-0472">Membrane</keyword>
<comment type="caution">
    <text evidence="9">The sequence shown here is derived from an EMBL/GenBank/DDBJ whole genome shotgun (WGS) entry which is preliminary data.</text>
</comment>
<dbReference type="RefSeq" id="WP_213656065.1">
    <property type="nucleotide sequence ID" value="NZ_BOSL01000014.1"/>
</dbReference>
<evidence type="ECO:0000313" key="9">
    <source>
        <dbReference type="EMBL" id="GIP54923.1"/>
    </source>
</evidence>
<accession>A0ABQ4MG46</accession>
<reference evidence="9 10" key="1">
    <citation type="submission" date="2021-03" db="EMBL/GenBank/DDBJ databases">
        <title>Antimicrobial resistance genes in bacteria isolated from Japanese honey, and their potential for conferring macrolide and lincosamide resistance in the American foulbrood pathogen Paenibacillus larvae.</title>
        <authorList>
            <person name="Okamoto M."/>
            <person name="Kumagai M."/>
            <person name="Kanamori H."/>
            <person name="Takamatsu D."/>
        </authorList>
    </citation>
    <scope>NUCLEOTIDE SEQUENCE [LARGE SCALE GENOMIC DNA]</scope>
    <source>
        <strain evidence="9 10">J42TS3</strain>
    </source>
</reference>
<feature type="transmembrane region" description="Helical" evidence="8">
    <location>
        <begin position="306"/>
        <end position="325"/>
    </location>
</feature>
<feature type="transmembrane region" description="Helical" evidence="8">
    <location>
        <begin position="187"/>
        <end position="207"/>
    </location>
</feature>
<keyword evidence="5 8" id="KW-0812">Transmembrane</keyword>
<feature type="transmembrane region" description="Helical" evidence="8">
    <location>
        <begin position="337"/>
        <end position="356"/>
    </location>
</feature>
<feature type="transmembrane region" description="Helical" evidence="8">
    <location>
        <begin position="270"/>
        <end position="294"/>
    </location>
</feature>
<dbReference type="Gene3D" id="1.20.1740.10">
    <property type="entry name" value="Amino acid/polyamine transporter I"/>
    <property type="match status" value="1"/>
</dbReference>
<evidence type="ECO:0000256" key="8">
    <source>
        <dbReference type="SAM" id="Phobius"/>
    </source>
</evidence>
<feature type="transmembrane region" description="Helical" evidence="8">
    <location>
        <begin position="219"/>
        <end position="239"/>
    </location>
</feature>
<feature type="transmembrane region" description="Helical" evidence="8">
    <location>
        <begin position="12"/>
        <end position="30"/>
    </location>
</feature>
<protein>
    <submittedName>
        <fullName evidence="9">Germination protein GerLB</fullName>
    </submittedName>
</protein>
<dbReference type="NCBIfam" id="TIGR00912">
    <property type="entry name" value="2A0309"/>
    <property type="match status" value="1"/>
</dbReference>
<proteinExistence type="inferred from homology"/>
<keyword evidence="6 8" id="KW-1133">Transmembrane helix</keyword>
<dbReference type="PANTHER" id="PTHR34975:SF2">
    <property type="entry name" value="SPORE GERMINATION PROTEIN A2"/>
    <property type="match status" value="1"/>
</dbReference>
<evidence type="ECO:0000256" key="5">
    <source>
        <dbReference type="ARBA" id="ARBA00022692"/>
    </source>
</evidence>
<evidence type="ECO:0000256" key="2">
    <source>
        <dbReference type="ARBA" id="ARBA00007998"/>
    </source>
</evidence>
<dbReference type="PANTHER" id="PTHR34975">
    <property type="entry name" value="SPORE GERMINATION PROTEIN A2"/>
    <property type="match status" value="1"/>
</dbReference>
<feature type="transmembrane region" description="Helical" evidence="8">
    <location>
        <begin position="86"/>
        <end position="105"/>
    </location>
</feature>
<feature type="transmembrane region" description="Helical" evidence="8">
    <location>
        <begin position="146"/>
        <end position="167"/>
    </location>
</feature>
<dbReference type="InterPro" id="IPR004761">
    <property type="entry name" value="Spore_GerAB"/>
</dbReference>
<evidence type="ECO:0000256" key="1">
    <source>
        <dbReference type="ARBA" id="ARBA00004141"/>
    </source>
</evidence>
<evidence type="ECO:0000256" key="6">
    <source>
        <dbReference type="ARBA" id="ARBA00022989"/>
    </source>
</evidence>
<evidence type="ECO:0000256" key="7">
    <source>
        <dbReference type="ARBA" id="ARBA00023136"/>
    </source>
</evidence>
<organism evidence="9 10">
    <name type="scientific">Paenibacillus vini</name>
    <dbReference type="NCBI Taxonomy" id="1476024"/>
    <lineage>
        <taxon>Bacteria</taxon>
        <taxon>Bacillati</taxon>
        <taxon>Bacillota</taxon>
        <taxon>Bacilli</taxon>
        <taxon>Bacillales</taxon>
        <taxon>Paenibacillaceae</taxon>
        <taxon>Paenibacillus</taxon>
    </lineage>
</organism>
<feature type="transmembrane region" description="Helical" evidence="8">
    <location>
        <begin position="117"/>
        <end position="134"/>
    </location>
</feature>
<comment type="subcellular location">
    <subcellularLocation>
        <location evidence="1">Membrane</location>
        <topology evidence="1">Multi-pass membrane protein</topology>
    </subcellularLocation>
</comment>
<comment type="similarity">
    <text evidence="2">Belongs to the amino acid-polyamine-organocation (APC) superfamily. Spore germination protein (SGP) (TC 2.A.3.9) family.</text>
</comment>
<keyword evidence="10" id="KW-1185">Reference proteome</keyword>
<dbReference type="Proteomes" id="UP000679992">
    <property type="component" value="Unassembled WGS sequence"/>
</dbReference>
<evidence type="ECO:0000313" key="10">
    <source>
        <dbReference type="Proteomes" id="UP000679992"/>
    </source>
</evidence>
<dbReference type="Pfam" id="PF03845">
    <property type="entry name" value="Spore_permease"/>
    <property type="match status" value="1"/>
</dbReference>
<name>A0ABQ4MG46_9BACL</name>
<evidence type="ECO:0000256" key="4">
    <source>
        <dbReference type="ARBA" id="ARBA00022544"/>
    </source>
</evidence>
<keyword evidence="3" id="KW-0813">Transport</keyword>
<feature type="transmembrane region" description="Helical" evidence="8">
    <location>
        <begin position="42"/>
        <end position="65"/>
    </location>
</feature>